<organism evidence="2 3">
    <name type="scientific">Ruminococcus flavefaciens 007c</name>
    <dbReference type="NCBI Taxonomy" id="1341157"/>
    <lineage>
        <taxon>Bacteria</taxon>
        <taxon>Bacillati</taxon>
        <taxon>Bacillota</taxon>
        <taxon>Clostridia</taxon>
        <taxon>Eubacteriales</taxon>
        <taxon>Oscillospiraceae</taxon>
        <taxon>Ruminococcus</taxon>
    </lineage>
</organism>
<feature type="transmembrane region" description="Helical" evidence="1">
    <location>
        <begin position="736"/>
        <end position="753"/>
    </location>
</feature>
<feature type="transmembrane region" description="Helical" evidence="1">
    <location>
        <begin position="546"/>
        <end position="563"/>
    </location>
</feature>
<feature type="transmembrane region" description="Helical" evidence="1">
    <location>
        <begin position="758"/>
        <end position="775"/>
    </location>
</feature>
<feature type="transmembrane region" description="Helical" evidence="1">
    <location>
        <begin position="6"/>
        <end position="26"/>
    </location>
</feature>
<feature type="transmembrane region" description="Helical" evidence="1">
    <location>
        <begin position="301"/>
        <end position="320"/>
    </location>
</feature>
<feature type="transmembrane region" description="Helical" evidence="1">
    <location>
        <begin position="681"/>
        <end position="701"/>
    </location>
</feature>
<keyword evidence="1" id="KW-1133">Transmembrane helix</keyword>
<reference evidence="2 3" key="1">
    <citation type="journal article" date="2014" name="PLoS ONE">
        <title>Rumen cellulosomics: divergent fiber-degrading strategies revealed by comparative genome-wide analysis of six ruminococcal strains.</title>
        <authorList>
            <person name="Dassa B."/>
            <person name="Borovok I."/>
            <person name="Ruimy-Israeli V."/>
            <person name="Lamed R."/>
            <person name="Flint H.J."/>
            <person name="Duncan S.H."/>
            <person name="Henrissat B."/>
            <person name="Coutinho P."/>
            <person name="Morrison M."/>
            <person name="Mosoni P."/>
            <person name="Yeoman C.J."/>
            <person name="White B.A."/>
            <person name="Bayer E.A."/>
        </authorList>
    </citation>
    <scope>NUCLEOTIDE SEQUENCE [LARGE SCALE GENOMIC DNA]</scope>
    <source>
        <strain evidence="2 3">007c</strain>
    </source>
</reference>
<feature type="transmembrane region" description="Helical" evidence="1">
    <location>
        <begin position="159"/>
        <end position="179"/>
    </location>
</feature>
<accession>W7UQE1</accession>
<keyword evidence="1" id="KW-0472">Membrane</keyword>
<feature type="transmembrane region" description="Helical" evidence="1">
    <location>
        <begin position="327"/>
        <end position="348"/>
    </location>
</feature>
<protein>
    <recommendedName>
        <fullName evidence="4">DUF2157 domain-containing protein</fullName>
    </recommendedName>
</protein>
<feature type="transmembrane region" description="Helical" evidence="1">
    <location>
        <begin position="274"/>
        <end position="295"/>
    </location>
</feature>
<feature type="transmembrane region" description="Helical" evidence="1">
    <location>
        <begin position="432"/>
        <end position="450"/>
    </location>
</feature>
<sequence length="824" mass="89951">MLITLFILAVIVLPFAIPLIIISLSNSKEEQPTPYRTAYPVNNYYNRNMPQYLNQPYPNAITQPPFPVMPQGANITPPPVPVRPIPPKKNKPDMTVSNILFLIGTAFIVLSGLAFGVAGWVHTTHIGRVAIIAAASAVFLILSVVISKALRLSGTSVSFYILSTGLAATSFLTAGYYKLMGEWFSFSGDGVFALIATSCLIASIMLYAGNAVFQKLPLICTALSTTVLTVLFGIVQVCDDIEIAAPVFIAAQALIIAALYVFKAAEGKKYELPIKIVGICAAALYGGIALIYVLASFFDPTISSITIITVIIAQLMYYGIIKKINGLIYAESIVFSFLALIIGIYTANTASDKTATLTFSGIMIASYLIHRFVPALRSTFTESSTLSVSAFGALMCLTSMTRDSFMPEIIMVMINSALIGTYVFDKSKAKQIAAGVTAPFIPFLASIRLGDMISGNFSTGSNAYTICMSVFSMILIISAAIMNFMPRIAPVFNTKYPRKTNAALYTDLSFAGFILMFLSCAKELTYIPAAICLIHFAMSNKLRNNITAVFSSISFVIAIRTILRNSNIQSSTVNLMVMMCILILYMGISRFVYHNATICCTHEKLVIDPMLAAGWLPIALMLGTTRTACFFTLLGSAIYCGCFIKKNTSQTTASILLSTSTLLTAAALIARPFFLPESREVSSKITIAIIALTGLACRYIWREFKEASKYSSNTIFIMSFIALLFDAMIFDTALNTIFVMGIMILVLIISIAVRSKTWFIASAASLFTITVYATREYLMALHWWIYLFIAGIILIGIASINEYCKKNNETLKTSVAKKFSGWSW</sequence>
<proteinExistence type="predicted"/>
<feature type="transmembrane region" description="Helical" evidence="1">
    <location>
        <begin position="191"/>
        <end position="209"/>
    </location>
</feature>
<dbReference type="AlphaFoldDB" id="W7UQE1"/>
<gene>
    <name evidence="2" type="ORF">RF007C_06180</name>
</gene>
<feature type="transmembrane region" description="Helical" evidence="1">
    <location>
        <begin position="613"/>
        <end position="641"/>
    </location>
</feature>
<evidence type="ECO:0000313" key="3">
    <source>
        <dbReference type="Proteomes" id="UP000019365"/>
    </source>
</evidence>
<dbReference type="EMBL" id="ATAX01000024">
    <property type="protein sequence ID" value="EWM53644.1"/>
    <property type="molecule type" value="Genomic_DNA"/>
</dbReference>
<dbReference type="eggNOG" id="COG3115">
    <property type="taxonomic scope" value="Bacteria"/>
</dbReference>
<keyword evidence="3" id="KW-1185">Reference proteome</keyword>
<feature type="transmembrane region" description="Helical" evidence="1">
    <location>
        <begin position="575"/>
        <end position="593"/>
    </location>
</feature>
<feature type="transmembrane region" description="Helical" evidence="1">
    <location>
        <begin position="781"/>
        <end position="800"/>
    </location>
</feature>
<feature type="transmembrane region" description="Helical" evidence="1">
    <location>
        <begin position="462"/>
        <end position="481"/>
    </location>
</feature>
<feature type="transmembrane region" description="Helical" evidence="1">
    <location>
        <begin position="99"/>
        <end position="120"/>
    </location>
</feature>
<feature type="transmembrane region" description="Helical" evidence="1">
    <location>
        <begin position="406"/>
        <end position="425"/>
    </location>
</feature>
<feature type="transmembrane region" description="Helical" evidence="1">
    <location>
        <begin position="653"/>
        <end position="675"/>
    </location>
</feature>
<name>W7UQE1_RUMFL</name>
<feature type="transmembrane region" description="Helical" evidence="1">
    <location>
        <begin position="126"/>
        <end position="147"/>
    </location>
</feature>
<evidence type="ECO:0000313" key="2">
    <source>
        <dbReference type="EMBL" id="EWM53644.1"/>
    </source>
</evidence>
<feature type="transmembrane region" description="Helical" evidence="1">
    <location>
        <begin position="713"/>
        <end position="730"/>
    </location>
</feature>
<feature type="transmembrane region" description="Helical" evidence="1">
    <location>
        <begin position="216"/>
        <end position="237"/>
    </location>
</feature>
<keyword evidence="1" id="KW-0812">Transmembrane</keyword>
<evidence type="ECO:0008006" key="4">
    <source>
        <dbReference type="Google" id="ProtNLM"/>
    </source>
</evidence>
<dbReference type="PATRIC" id="fig|1341157.4.peg.1669"/>
<dbReference type="RefSeq" id="WP_037299065.1">
    <property type="nucleotide sequence ID" value="NZ_ATAX01000024.1"/>
</dbReference>
<dbReference type="OrthoDB" id="1815069at2"/>
<comment type="caution">
    <text evidence="2">The sequence shown here is derived from an EMBL/GenBank/DDBJ whole genome shotgun (WGS) entry which is preliminary data.</text>
</comment>
<dbReference type="Proteomes" id="UP000019365">
    <property type="component" value="Unassembled WGS sequence"/>
</dbReference>
<feature type="transmembrane region" description="Helical" evidence="1">
    <location>
        <begin position="243"/>
        <end position="262"/>
    </location>
</feature>
<evidence type="ECO:0000256" key="1">
    <source>
        <dbReference type="SAM" id="Phobius"/>
    </source>
</evidence>